<keyword evidence="1" id="KW-0812">Transmembrane</keyword>
<name>A0A564WT02_9FIRM</name>
<protein>
    <submittedName>
        <fullName evidence="2">Uncharacterized protein</fullName>
    </submittedName>
</protein>
<dbReference type="AlphaFoldDB" id="A0A564WT02"/>
<keyword evidence="1" id="KW-0472">Membrane</keyword>
<keyword evidence="3" id="KW-1185">Reference proteome</keyword>
<organism evidence="2 3">
    <name type="scientific">Blautia wexlerae</name>
    <dbReference type="NCBI Taxonomy" id="418240"/>
    <lineage>
        <taxon>Bacteria</taxon>
        <taxon>Bacillati</taxon>
        <taxon>Bacillota</taxon>
        <taxon>Clostridia</taxon>
        <taxon>Lachnospirales</taxon>
        <taxon>Lachnospiraceae</taxon>
        <taxon>Blautia</taxon>
    </lineage>
</organism>
<keyword evidence="1" id="KW-1133">Transmembrane helix</keyword>
<accession>A0A564WT02</accession>
<evidence type="ECO:0000313" key="3">
    <source>
        <dbReference type="Proteomes" id="UP000366766"/>
    </source>
</evidence>
<feature type="transmembrane region" description="Helical" evidence="1">
    <location>
        <begin position="20"/>
        <end position="44"/>
    </location>
</feature>
<reference evidence="2 3" key="1">
    <citation type="submission" date="2019-07" db="EMBL/GenBank/DDBJ databases">
        <authorList>
            <person name="Chang H.-W."/>
            <person name="Raman A."/>
            <person name="Venkatesh S."/>
            <person name="Gehrig J."/>
        </authorList>
    </citation>
    <scope>NUCLEOTIDE SEQUENCE [LARGE SCALE GENOMIC DNA]</scope>
    <source>
        <strain evidence="2">Blautia_wexlerae_LFYP_14</strain>
    </source>
</reference>
<dbReference type="Proteomes" id="UP000366766">
    <property type="component" value="Unassembled WGS sequence"/>
</dbReference>
<evidence type="ECO:0000313" key="2">
    <source>
        <dbReference type="EMBL" id="VUX65154.1"/>
    </source>
</evidence>
<evidence type="ECO:0000256" key="1">
    <source>
        <dbReference type="SAM" id="Phobius"/>
    </source>
</evidence>
<proteinExistence type="predicted"/>
<gene>
    <name evidence="2" type="ORF">BWLFYP14_01864</name>
</gene>
<dbReference type="EMBL" id="CABHOF010000037">
    <property type="protein sequence ID" value="VUX65154.1"/>
    <property type="molecule type" value="Genomic_DNA"/>
</dbReference>
<sequence>MTDYWIIFSEVTERGDNVGYFIIGTLCFISGLAMGVFLTALIVAGADDNIGEVNELGDDENEL</sequence>